<name>A0AAF0J732_9BASI</name>
<dbReference type="AlphaFoldDB" id="A0AAF0J732"/>
<reference evidence="5" key="1">
    <citation type="submission" date="2023-03" db="EMBL/GenBank/DDBJ databases">
        <title>Mating type loci evolution in Malassezia.</title>
        <authorList>
            <person name="Coelho M.A."/>
        </authorList>
    </citation>
    <scope>NUCLEOTIDE SEQUENCE</scope>
    <source>
        <strain evidence="5">CBS 11721</strain>
    </source>
</reference>
<dbReference type="EMBL" id="CP119879">
    <property type="protein sequence ID" value="WFD35818.1"/>
    <property type="molecule type" value="Genomic_DNA"/>
</dbReference>
<dbReference type="InterPro" id="IPR000504">
    <property type="entry name" value="RRM_dom"/>
</dbReference>
<gene>
    <name evidence="5" type="primary">PUB1</name>
    <name evidence="5" type="ORF">MCUN1_002686</name>
</gene>
<keyword evidence="6" id="KW-1185">Reference proteome</keyword>
<protein>
    <submittedName>
        <fullName evidence="5">E3 ubiquitin-protein ligase pub1</fullName>
    </submittedName>
</protein>
<evidence type="ECO:0000256" key="2">
    <source>
        <dbReference type="PROSITE-ProRule" id="PRU00176"/>
    </source>
</evidence>
<proteinExistence type="predicted"/>
<evidence type="ECO:0000256" key="3">
    <source>
        <dbReference type="SAM" id="MobiDB-lite"/>
    </source>
</evidence>
<feature type="domain" description="RRM" evidence="4">
    <location>
        <begin position="25"/>
        <end position="102"/>
    </location>
</feature>
<dbReference type="SUPFAM" id="SSF54928">
    <property type="entry name" value="RNA-binding domain, RBD"/>
    <property type="match status" value="3"/>
</dbReference>
<feature type="domain" description="RRM" evidence="4">
    <location>
        <begin position="302"/>
        <end position="376"/>
    </location>
</feature>
<dbReference type="InterPro" id="IPR035979">
    <property type="entry name" value="RBD_domain_sf"/>
</dbReference>
<dbReference type="PANTHER" id="PTHR48025:SF1">
    <property type="entry name" value="RRM DOMAIN-CONTAINING PROTEIN"/>
    <property type="match status" value="1"/>
</dbReference>
<keyword evidence="1 2" id="KW-0694">RNA-binding</keyword>
<feature type="region of interest" description="Disordered" evidence="3">
    <location>
        <begin position="263"/>
        <end position="284"/>
    </location>
</feature>
<dbReference type="CDD" id="cd00590">
    <property type="entry name" value="RRM_SF"/>
    <property type="match status" value="1"/>
</dbReference>
<evidence type="ECO:0000313" key="5">
    <source>
        <dbReference type="EMBL" id="WFD35818.1"/>
    </source>
</evidence>
<evidence type="ECO:0000259" key="4">
    <source>
        <dbReference type="PROSITE" id="PS50102"/>
    </source>
</evidence>
<dbReference type="SMART" id="SM00360">
    <property type="entry name" value="RRM"/>
    <property type="match status" value="3"/>
</dbReference>
<dbReference type="InterPro" id="IPR050502">
    <property type="entry name" value="Euk_RNA-bind_prot"/>
</dbReference>
<accession>A0AAF0J732</accession>
<dbReference type="Proteomes" id="UP001219933">
    <property type="component" value="Chromosome 3"/>
</dbReference>
<evidence type="ECO:0000256" key="1">
    <source>
        <dbReference type="ARBA" id="ARBA00022884"/>
    </source>
</evidence>
<dbReference type="PROSITE" id="PS50102">
    <property type="entry name" value="RRM"/>
    <property type="match status" value="3"/>
</dbReference>
<dbReference type="PANTHER" id="PTHR48025">
    <property type="entry name" value="OS02G0815200 PROTEIN"/>
    <property type="match status" value="1"/>
</dbReference>
<evidence type="ECO:0000313" key="6">
    <source>
        <dbReference type="Proteomes" id="UP001219933"/>
    </source>
</evidence>
<dbReference type="Pfam" id="PF00076">
    <property type="entry name" value="RRM_1"/>
    <property type="match status" value="3"/>
</dbReference>
<dbReference type="InterPro" id="IPR012677">
    <property type="entry name" value="Nucleotide-bd_a/b_plait_sf"/>
</dbReference>
<dbReference type="Gene3D" id="3.30.70.330">
    <property type="match status" value="3"/>
</dbReference>
<sequence length="389" mass="42408">MGGGPPKDQVGGQEPTADQVSGRRPYLYVGNLSVISTERTLVDLFRKAGVVRSVKLVEPGTSTSSCYGFVEYTRLADAERALQMFSGYKLYGREMCLNWAHQGALAGEPAQPPPLVPQGLGALGLTDPDGPAFPAGGADADDDPLAALVGGMNLDQPRNNILPPTGLLDAPEAHRKDTRQKQNMLYCVFVGDLAPEIDDAALAQAFDAFPSMHDARIMWDLRSHHSRGYGFVRFFDEKEAATSIQTLNGQWLGSRIIRVNWASRRKEPAPTTPSESDPASRVRRGQPLSYATALQMAPREVCTVYVGNLPRATVLQDIVPAFVQFGRIIHAHVHEDRHYAFVTFDTHESAAMAIASFSRVPLMVQGRIARTGWGRFSHLAPSTLGANEE</sequence>
<organism evidence="5 6">
    <name type="scientific">Malassezia cuniculi</name>
    <dbReference type="NCBI Taxonomy" id="948313"/>
    <lineage>
        <taxon>Eukaryota</taxon>
        <taxon>Fungi</taxon>
        <taxon>Dikarya</taxon>
        <taxon>Basidiomycota</taxon>
        <taxon>Ustilaginomycotina</taxon>
        <taxon>Malasseziomycetes</taxon>
        <taxon>Malasseziales</taxon>
        <taxon>Malasseziaceae</taxon>
        <taxon>Malassezia</taxon>
    </lineage>
</organism>
<dbReference type="GO" id="GO:0003729">
    <property type="term" value="F:mRNA binding"/>
    <property type="evidence" value="ECO:0007669"/>
    <property type="project" value="TreeGrafter"/>
</dbReference>
<feature type="domain" description="RRM" evidence="4">
    <location>
        <begin position="186"/>
        <end position="264"/>
    </location>
</feature>